<dbReference type="Proteomes" id="UP000319627">
    <property type="component" value="Unassembled WGS sequence"/>
</dbReference>
<comment type="pathway">
    <text evidence="2 13">Glycolipid biosynthesis; lipid IV(A) biosynthesis; lipid IV(A) from (3R)-3-hydroxytetradecanoyl-[acyl-carrier-protein] and UDP-N-acetyl-alpha-D-glucosamine: step 6/6.</text>
</comment>
<dbReference type="UniPathway" id="UPA00359">
    <property type="reaction ID" value="UER00482"/>
</dbReference>
<dbReference type="EMBL" id="VLKG01000002">
    <property type="protein sequence ID" value="TWH76496.1"/>
    <property type="molecule type" value="Genomic_DNA"/>
</dbReference>
<proteinExistence type="inferred from homology"/>
<gene>
    <name evidence="13" type="primary">lpxK</name>
    <name evidence="14" type="ORF">LX59_00534</name>
</gene>
<keyword evidence="8 13" id="KW-0547">Nucleotide-binding</keyword>
<dbReference type="PANTHER" id="PTHR42724:SF1">
    <property type="entry name" value="TETRAACYLDISACCHARIDE 4'-KINASE, MITOCHONDRIAL-RELATED"/>
    <property type="match status" value="1"/>
</dbReference>
<keyword evidence="5 13" id="KW-0444">Lipid biosynthesis</keyword>
<evidence type="ECO:0000256" key="7">
    <source>
        <dbReference type="ARBA" id="ARBA00022679"/>
    </source>
</evidence>
<dbReference type="SUPFAM" id="SSF52540">
    <property type="entry name" value="P-loop containing nucleoside triphosphate hydrolases"/>
    <property type="match status" value="1"/>
</dbReference>
<dbReference type="AlphaFoldDB" id="A0A562IZZ5"/>
<dbReference type="InterPro" id="IPR003758">
    <property type="entry name" value="LpxK"/>
</dbReference>
<dbReference type="GO" id="GO:0009244">
    <property type="term" value="P:lipopolysaccharide core region biosynthetic process"/>
    <property type="evidence" value="ECO:0007669"/>
    <property type="project" value="TreeGrafter"/>
</dbReference>
<comment type="similarity">
    <text evidence="13">Belongs to the LpxK family.</text>
</comment>
<comment type="function">
    <text evidence="1 13">Transfers the gamma-phosphate of ATP to the 4'-position of a tetraacyldisaccharide 1-phosphate intermediate (termed DS-1-P) to form tetraacyldisaccharide 1,4'-bis-phosphate (lipid IVA).</text>
</comment>
<comment type="catalytic activity">
    <reaction evidence="13">
        <text>a lipid A disaccharide + ATP = a lipid IVA + ADP + H(+)</text>
        <dbReference type="Rhea" id="RHEA:67840"/>
        <dbReference type="ChEBI" id="CHEBI:15378"/>
        <dbReference type="ChEBI" id="CHEBI:30616"/>
        <dbReference type="ChEBI" id="CHEBI:176343"/>
        <dbReference type="ChEBI" id="CHEBI:176425"/>
        <dbReference type="ChEBI" id="CHEBI:456216"/>
        <dbReference type="EC" id="2.7.1.130"/>
    </reaction>
</comment>
<name>A0A562IZZ5_9GAMM</name>
<protein>
    <recommendedName>
        <fullName evidence="4 13">Tetraacyldisaccharide 4'-kinase</fullName>
        <ecNumber evidence="3 13">2.7.1.130</ecNumber>
    </recommendedName>
    <alternativeName>
        <fullName evidence="12 13">Lipid A 4'-kinase</fullName>
    </alternativeName>
</protein>
<keyword evidence="7 13" id="KW-0808">Transferase</keyword>
<evidence type="ECO:0000256" key="1">
    <source>
        <dbReference type="ARBA" id="ARBA00002274"/>
    </source>
</evidence>
<sequence>MSLARWMQKAWYQGHPLMRSLAPLASLYQWVVVRRRQRFLSGQSPCYRAPVPVLVVGNITLGGTGKTPLILWLIEHLRARGLRVGVVSRGYGAKPPSLPWLVQAGQAAQVCGDEPLLIVERTGVPLMIDPQRPRAVAALLAQEPLDIVLSDDGLQHYALGRDLELVLMDERGLGNGRCLPAGPLREPAERLQKVDAVLCNGATEDTLEGFALQLVAQDLVQLTTGQRFALEHFPAGQTLHAVAGIGNPARFFATIRQLRWHPIEHPFPDHARYRPQDFNFQSAHPVLMTEKDAVKCQSFAQPDWYYIRVQAQPSPAFVQWLNQRLDTLIVQSSTPS</sequence>
<dbReference type="PANTHER" id="PTHR42724">
    <property type="entry name" value="TETRAACYLDISACCHARIDE 4'-KINASE"/>
    <property type="match status" value="1"/>
</dbReference>
<evidence type="ECO:0000256" key="10">
    <source>
        <dbReference type="ARBA" id="ARBA00022840"/>
    </source>
</evidence>
<evidence type="ECO:0000256" key="8">
    <source>
        <dbReference type="ARBA" id="ARBA00022741"/>
    </source>
</evidence>
<comment type="caution">
    <text evidence="14">The sequence shown here is derived from an EMBL/GenBank/DDBJ whole genome shotgun (WGS) entry which is preliminary data.</text>
</comment>
<dbReference type="GO" id="GO:0005886">
    <property type="term" value="C:plasma membrane"/>
    <property type="evidence" value="ECO:0007669"/>
    <property type="project" value="TreeGrafter"/>
</dbReference>
<evidence type="ECO:0000256" key="9">
    <source>
        <dbReference type="ARBA" id="ARBA00022777"/>
    </source>
</evidence>
<evidence type="ECO:0000256" key="5">
    <source>
        <dbReference type="ARBA" id="ARBA00022516"/>
    </source>
</evidence>
<dbReference type="GO" id="GO:0009245">
    <property type="term" value="P:lipid A biosynthetic process"/>
    <property type="evidence" value="ECO:0007669"/>
    <property type="project" value="UniProtKB-UniRule"/>
</dbReference>
<evidence type="ECO:0000256" key="4">
    <source>
        <dbReference type="ARBA" id="ARBA00016436"/>
    </source>
</evidence>
<evidence type="ECO:0000256" key="2">
    <source>
        <dbReference type="ARBA" id="ARBA00004870"/>
    </source>
</evidence>
<evidence type="ECO:0000256" key="6">
    <source>
        <dbReference type="ARBA" id="ARBA00022556"/>
    </source>
</evidence>
<dbReference type="Pfam" id="PF02606">
    <property type="entry name" value="LpxK"/>
    <property type="match status" value="1"/>
</dbReference>
<dbReference type="GO" id="GO:0009029">
    <property type="term" value="F:lipid-A 4'-kinase activity"/>
    <property type="evidence" value="ECO:0007669"/>
    <property type="project" value="UniProtKB-UniRule"/>
</dbReference>
<dbReference type="NCBIfam" id="TIGR00682">
    <property type="entry name" value="lpxK"/>
    <property type="match status" value="1"/>
</dbReference>
<evidence type="ECO:0000313" key="15">
    <source>
        <dbReference type="Proteomes" id="UP000319627"/>
    </source>
</evidence>
<dbReference type="RefSeq" id="WP_144570296.1">
    <property type="nucleotide sequence ID" value="NZ_VLKG01000002.1"/>
</dbReference>
<evidence type="ECO:0000256" key="12">
    <source>
        <dbReference type="ARBA" id="ARBA00029757"/>
    </source>
</evidence>
<keyword evidence="10 13" id="KW-0067">ATP-binding</keyword>
<reference evidence="14 15" key="1">
    <citation type="submission" date="2019-07" db="EMBL/GenBank/DDBJ databases">
        <title>Genomic Encyclopedia of Type Strains, Phase I: the one thousand microbial genomes (KMG-I) project.</title>
        <authorList>
            <person name="Kyrpides N."/>
        </authorList>
    </citation>
    <scope>NUCLEOTIDE SEQUENCE [LARGE SCALE GENOMIC DNA]</scope>
    <source>
        <strain evidence="14 15">DSM 375</strain>
    </source>
</reference>
<dbReference type="EC" id="2.7.1.130" evidence="3 13"/>
<evidence type="ECO:0000256" key="11">
    <source>
        <dbReference type="ARBA" id="ARBA00023098"/>
    </source>
</evidence>
<dbReference type="GO" id="GO:0005524">
    <property type="term" value="F:ATP binding"/>
    <property type="evidence" value="ECO:0007669"/>
    <property type="project" value="UniProtKB-UniRule"/>
</dbReference>
<keyword evidence="15" id="KW-1185">Reference proteome</keyword>
<evidence type="ECO:0000256" key="3">
    <source>
        <dbReference type="ARBA" id="ARBA00012071"/>
    </source>
</evidence>
<dbReference type="HAMAP" id="MF_00409">
    <property type="entry name" value="LpxK"/>
    <property type="match status" value="1"/>
</dbReference>
<keyword evidence="9 13" id="KW-0418">Kinase</keyword>
<dbReference type="OrthoDB" id="9766423at2"/>
<organism evidence="14 15">
    <name type="scientific">Azomonas agilis</name>
    <dbReference type="NCBI Taxonomy" id="116849"/>
    <lineage>
        <taxon>Bacteria</taxon>
        <taxon>Pseudomonadati</taxon>
        <taxon>Pseudomonadota</taxon>
        <taxon>Gammaproteobacteria</taxon>
        <taxon>Pseudomonadales</taxon>
        <taxon>Pseudomonadaceae</taxon>
        <taxon>Azomonas</taxon>
    </lineage>
</organism>
<evidence type="ECO:0000313" key="14">
    <source>
        <dbReference type="EMBL" id="TWH76496.1"/>
    </source>
</evidence>
<keyword evidence="6 13" id="KW-0441">Lipid A biosynthesis</keyword>
<feature type="binding site" evidence="13">
    <location>
        <begin position="60"/>
        <end position="67"/>
    </location>
    <ligand>
        <name>ATP</name>
        <dbReference type="ChEBI" id="CHEBI:30616"/>
    </ligand>
</feature>
<evidence type="ECO:0000256" key="13">
    <source>
        <dbReference type="HAMAP-Rule" id="MF_00409"/>
    </source>
</evidence>
<keyword evidence="11 13" id="KW-0443">Lipid metabolism</keyword>
<accession>A0A562IZZ5</accession>
<dbReference type="InterPro" id="IPR027417">
    <property type="entry name" value="P-loop_NTPase"/>
</dbReference>